<dbReference type="SMART" id="SM00369">
    <property type="entry name" value="LRR_TYP"/>
    <property type="match status" value="8"/>
</dbReference>
<keyword evidence="6 16" id="KW-0732">Signal</keyword>
<dbReference type="InterPro" id="IPR032675">
    <property type="entry name" value="LRR_dom_sf"/>
</dbReference>
<dbReference type="EC" id="2.7.11.1" evidence="18"/>
<dbReference type="PROSITE" id="PS00107">
    <property type="entry name" value="PROTEIN_KINASE_ATP"/>
    <property type="match status" value="1"/>
</dbReference>
<evidence type="ECO:0000256" key="2">
    <source>
        <dbReference type="ARBA" id="ARBA00009592"/>
    </source>
</evidence>
<dbReference type="PROSITE" id="PS51450">
    <property type="entry name" value="LRR"/>
    <property type="match status" value="1"/>
</dbReference>
<comment type="subcellular location">
    <subcellularLocation>
        <location evidence="1">Cell membrane</location>
        <topology evidence="1">Single-pass type I membrane protein</topology>
    </subcellularLocation>
</comment>
<dbReference type="AlphaFoldDB" id="A0A2G9G2D3"/>
<dbReference type="FunFam" id="3.80.10.10:FF:000402">
    <property type="entry name" value="Putative LRR receptor-like serine/threonine-protein kinase IRK"/>
    <property type="match status" value="1"/>
</dbReference>
<evidence type="ECO:0000313" key="19">
    <source>
        <dbReference type="Proteomes" id="UP000231279"/>
    </source>
</evidence>
<dbReference type="STRING" id="429701.A0A2G9G2D3"/>
<dbReference type="GO" id="GO:0006952">
    <property type="term" value="P:defense response"/>
    <property type="evidence" value="ECO:0007669"/>
    <property type="project" value="UniProtKB-ARBA"/>
</dbReference>
<reference evidence="19" key="1">
    <citation type="journal article" date="2018" name="Gigascience">
        <title>Genome assembly of the Pink Ipe (Handroanthus impetiginosus, Bignoniaceae), a highly valued, ecologically keystone Neotropical timber forest tree.</title>
        <authorList>
            <person name="Silva-Junior O.B."/>
            <person name="Grattapaglia D."/>
            <person name="Novaes E."/>
            <person name="Collevatti R.G."/>
        </authorList>
    </citation>
    <scope>NUCLEOTIDE SEQUENCE [LARGE SCALE GENOMIC DNA]</scope>
    <source>
        <strain evidence="19">cv. UFG-1</strain>
    </source>
</reference>
<dbReference type="Pfam" id="PF00560">
    <property type="entry name" value="LRR_1"/>
    <property type="match status" value="3"/>
</dbReference>
<evidence type="ECO:0000256" key="3">
    <source>
        <dbReference type="ARBA" id="ARBA00022475"/>
    </source>
</evidence>
<dbReference type="SUPFAM" id="SSF56112">
    <property type="entry name" value="Protein kinase-like (PK-like)"/>
    <property type="match status" value="1"/>
</dbReference>
<evidence type="ECO:0000256" key="12">
    <source>
        <dbReference type="ARBA" id="ARBA00023170"/>
    </source>
</evidence>
<evidence type="ECO:0000256" key="13">
    <source>
        <dbReference type="ARBA" id="ARBA00023180"/>
    </source>
</evidence>
<keyword evidence="9 14" id="KW-0067">ATP-binding</keyword>
<dbReference type="Pfam" id="PF13855">
    <property type="entry name" value="LRR_8"/>
    <property type="match status" value="2"/>
</dbReference>
<evidence type="ECO:0000256" key="5">
    <source>
        <dbReference type="ARBA" id="ARBA00022692"/>
    </source>
</evidence>
<keyword evidence="3" id="KW-1003">Cell membrane</keyword>
<evidence type="ECO:0000256" key="14">
    <source>
        <dbReference type="PROSITE-ProRule" id="PRU10141"/>
    </source>
</evidence>
<feature type="domain" description="Protein kinase" evidence="17">
    <location>
        <begin position="686"/>
        <end position="957"/>
    </location>
</feature>
<dbReference type="GO" id="GO:0106310">
    <property type="term" value="F:protein serine kinase activity"/>
    <property type="evidence" value="ECO:0007669"/>
    <property type="project" value="RHEA"/>
</dbReference>
<dbReference type="PANTHER" id="PTHR48056">
    <property type="entry name" value="LRR RECEPTOR-LIKE SERINE/THREONINE-PROTEIN KINASE-RELATED"/>
    <property type="match status" value="1"/>
</dbReference>
<evidence type="ECO:0000256" key="8">
    <source>
        <dbReference type="ARBA" id="ARBA00022741"/>
    </source>
</evidence>
<keyword evidence="13" id="KW-0325">Glycoprotein</keyword>
<name>A0A2G9G2D3_9LAMI</name>
<dbReference type="InterPro" id="IPR000719">
    <property type="entry name" value="Prot_kinase_dom"/>
</dbReference>
<keyword evidence="7" id="KW-0677">Repeat</keyword>
<dbReference type="FunFam" id="3.30.200.20:FF:000295">
    <property type="entry name" value="probable LRR receptor-like serine/threonine-protein kinase IRK"/>
    <property type="match status" value="1"/>
</dbReference>
<dbReference type="InterPro" id="IPR050647">
    <property type="entry name" value="Plant_LRR-RLKs"/>
</dbReference>
<evidence type="ECO:0000256" key="4">
    <source>
        <dbReference type="ARBA" id="ARBA00022614"/>
    </source>
</evidence>
<dbReference type="CDD" id="cd14066">
    <property type="entry name" value="STKc_IRAK"/>
    <property type="match status" value="1"/>
</dbReference>
<keyword evidence="18" id="KW-0418">Kinase</keyword>
<feature type="chain" id="PRO_5013587302" evidence="16">
    <location>
        <begin position="21"/>
        <end position="971"/>
    </location>
</feature>
<dbReference type="InterPro" id="IPR011009">
    <property type="entry name" value="Kinase-like_dom_sf"/>
</dbReference>
<comment type="similarity">
    <text evidence="2">Belongs to the RLP family.</text>
</comment>
<dbReference type="GO" id="GO:0004674">
    <property type="term" value="F:protein serine/threonine kinase activity"/>
    <property type="evidence" value="ECO:0007669"/>
    <property type="project" value="UniProtKB-KW"/>
</dbReference>
<dbReference type="InterPro" id="IPR017441">
    <property type="entry name" value="Protein_kinase_ATP_BS"/>
</dbReference>
<dbReference type="InterPro" id="IPR055414">
    <property type="entry name" value="LRR_R13L4/SHOC2-like"/>
</dbReference>
<evidence type="ECO:0000256" key="10">
    <source>
        <dbReference type="ARBA" id="ARBA00022989"/>
    </source>
</evidence>
<evidence type="ECO:0000256" key="1">
    <source>
        <dbReference type="ARBA" id="ARBA00004251"/>
    </source>
</evidence>
<keyword evidence="18" id="KW-0808">Transferase</keyword>
<dbReference type="SUPFAM" id="SSF52058">
    <property type="entry name" value="L domain-like"/>
    <property type="match status" value="2"/>
</dbReference>
<dbReference type="Pfam" id="PF07714">
    <property type="entry name" value="PK_Tyr_Ser-Thr"/>
    <property type="match status" value="1"/>
</dbReference>
<keyword evidence="4" id="KW-0433">Leucine-rich repeat</keyword>
<dbReference type="GO" id="GO:0033612">
    <property type="term" value="F:receptor serine/threonine kinase binding"/>
    <property type="evidence" value="ECO:0007669"/>
    <property type="project" value="TreeGrafter"/>
</dbReference>
<evidence type="ECO:0000256" key="9">
    <source>
        <dbReference type="ARBA" id="ARBA00022840"/>
    </source>
</evidence>
<keyword evidence="10 15" id="KW-1133">Transmembrane helix</keyword>
<feature type="signal peptide" evidence="16">
    <location>
        <begin position="1"/>
        <end position="20"/>
    </location>
</feature>
<evidence type="ECO:0000313" key="18">
    <source>
        <dbReference type="EMBL" id="PIM99304.1"/>
    </source>
</evidence>
<dbReference type="FunFam" id="3.80.10.10:FF:000413">
    <property type="entry name" value="Inactive leucine-rich repeat receptor-like protein kinase"/>
    <property type="match status" value="1"/>
</dbReference>
<comment type="caution">
    <text evidence="18">The sequence shown here is derived from an EMBL/GenBank/DDBJ whole genome shotgun (WGS) entry which is preliminary data.</text>
</comment>
<dbReference type="InterPro" id="IPR001245">
    <property type="entry name" value="Ser-Thr/Tyr_kinase_cat_dom"/>
</dbReference>
<dbReference type="Gene3D" id="1.10.510.10">
    <property type="entry name" value="Transferase(Phosphotransferase) domain 1"/>
    <property type="match status" value="1"/>
</dbReference>
<dbReference type="GO" id="GO:0005524">
    <property type="term" value="F:ATP binding"/>
    <property type="evidence" value="ECO:0007669"/>
    <property type="project" value="UniProtKB-UniRule"/>
</dbReference>
<proteinExistence type="inferred from homology"/>
<keyword evidence="11 15" id="KW-0472">Membrane</keyword>
<dbReference type="FunFam" id="1.10.510.10:FF:000267">
    <property type="entry name" value="probable LRR receptor-like serine/threonine-protein kinase IRK"/>
    <property type="match status" value="1"/>
</dbReference>
<dbReference type="PROSITE" id="PS50011">
    <property type="entry name" value="PROTEIN_KINASE_DOM"/>
    <property type="match status" value="1"/>
</dbReference>
<protein>
    <submittedName>
        <fullName evidence="18">Serine/threonine protein kinase</fullName>
        <ecNumber evidence="18">2.7.11.1</ecNumber>
    </submittedName>
</protein>
<evidence type="ECO:0000256" key="16">
    <source>
        <dbReference type="SAM" id="SignalP"/>
    </source>
</evidence>
<dbReference type="Pfam" id="PF08263">
    <property type="entry name" value="LRRNT_2"/>
    <property type="match status" value="1"/>
</dbReference>
<dbReference type="FunFam" id="3.80.10.10:FF:000275">
    <property type="entry name" value="Leucine-rich repeat receptor-like protein kinase"/>
    <property type="match status" value="1"/>
</dbReference>
<dbReference type="Proteomes" id="UP000231279">
    <property type="component" value="Unassembled WGS sequence"/>
</dbReference>
<organism evidence="18 19">
    <name type="scientific">Handroanthus impetiginosus</name>
    <dbReference type="NCBI Taxonomy" id="429701"/>
    <lineage>
        <taxon>Eukaryota</taxon>
        <taxon>Viridiplantae</taxon>
        <taxon>Streptophyta</taxon>
        <taxon>Embryophyta</taxon>
        <taxon>Tracheophyta</taxon>
        <taxon>Spermatophyta</taxon>
        <taxon>Magnoliopsida</taxon>
        <taxon>eudicotyledons</taxon>
        <taxon>Gunneridae</taxon>
        <taxon>Pentapetalae</taxon>
        <taxon>asterids</taxon>
        <taxon>lamiids</taxon>
        <taxon>Lamiales</taxon>
        <taxon>Bignoniaceae</taxon>
        <taxon>Crescentiina</taxon>
        <taxon>Tabebuia alliance</taxon>
        <taxon>Handroanthus</taxon>
    </lineage>
</organism>
<evidence type="ECO:0000256" key="15">
    <source>
        <dbReference type="SAM" id="Phobius"/>
    </source>
</evidence>
<dbReference type="InterPro" id="IPR013210">
    <property type="entry name" value="LRR_N_plant-typ"/>
</dbReference>
<evidence type="ECO:0000259" key="17">
    <source>
        <dbReference type="PROSITE" id="PS50011"/>
    </source>
</evidence>
<evidence type="ECO:0000256" key="7">
    <source>
        <dbReference type="ARBA" id="ARBA00022737"/>
    </source>
</evidence>
<dbReference type="Pfam" id="PF23598">
    <property type="entry name" value="LRR_14"/>
    <property type="match status" value="1"/>
</dbReference>
<keyword evidence="8 14" id="KW-0547">Nucleotide-binding</keyword>
<feature type="binding site" evidence="14">
    <location>
        <position position="715"/>
    </location>
    <ligand>
        <name>ATP</name>
        <dbReference type="ChEBI" id="CHEBI:30616"/>
    </ligand>
</feature>
<evidence type="ECO:0000256" key="6">
    <source>
        <dbReference type="ARBA" id="ARBA00022729"/>
    </source>
</evidence>
<dbReference type="PANTHER" id="PTHR48056:SF82">
    <property type="entry name" value="LRR RECEPTOR-LIKE SERINE_THREONINE-PROTEIN KINASE IRK-RELATED"/>
    <property type="match status" value="1"/>
</dbReference>
<dbReference type="InterPro" id="IPR001611">
    <property type="entry name" value="Leu-rich_rpt"/>
</dbReference>
<gene>
    <name evidence="18" type="ORF">CDL12_28203</name>
</gene>
<feature type="transmembrane region" description="Helical" evidence="15">
    <location>
        <begin position="608"/>
        <end position="633"/>
    </location>
</feature>
<dbReference type="GO" id="GO:0005886">
    <property type="term" value="C:plasma membrane"/>
    <property type="evidence" value="ECO:0007669"/>
    <property type="project" value="UniProtKB-SubCell"/>
</dbReference>
<keyword evidence="5 15" id="KW-0812">Transmembrane</keyword>
<dbReference type="Gene3D" id="3.30.200.20">
    <property type="entry name" value="Phosphorylase Kinase, domain 1"/>
    <property type="match status" value="1"/>
</dbReference>
<evidence type="ECO:0000256" key="11">
    <source>
        <dbReference type="ARBA" id="ARBA00023136"/>
    </source>
</evidence>
<dbReference type="EMBL" id="NKXS01007673">
    <property type="protein sequence ID" value="PIM99304.1"/>
    <property type="molecule type" value="Genomic_DNA"/>
</dbReference>
<keyword evidence="12" id="KW-0675">Receptor</keyword>
<dbReference type="Gene3D" id="3.80.10.10">
    <property type="entry name" value="Ribonuclease Inhibitor"/>
    <property type="match status" value="5"/>
</dbReference>
<dbReference type="GO" id="GO:0051707">
    <property type="term" value="P:response to other organism"/>
    <property type="evidence" value="ECO:0007669"/>
    <property type="project" value="UniProtKB-ARBA"/>
</dbReference>
<sequence>MRSLLGVFIFICFSPFLVKSLSPSLNDDVLGLIVFKADIQDPDGRLSSWNEDDDSPCNKWVGVKCNPRSNRVSELVLDGFGLSGKLGRGLLQLHFLRMLSLAKNNLTGSFILSFSQLSDLMFLDLSENGLSGSISSDFFSQCGSLRSISLARNKFSGPIPESLSSCSTLASLNLSGNQLSGKLPLGIWSMIGLRSLDLSDNMLEGEIPKGIEGLKNLRVICLRKNDFTGEVPDGIGNCLLLRSIDLSQNSLSGGLPSTMQKLSLCSDLVLGKNGFTWEVPEWIGEMRSLQTLDLSENNFTGQLPDSIGKLQSLNILNVSKNALTGSLPEAMSRCINLLALDISHNSLTGSLPSWVFRLGLQQVLFSDNRLSGSIEDAFTSPVENSQKKLVILDVSQNKLSGLIPDAVGDFGSLQFLNMARNSLLGSIPANIGRLRNLSVLDFSDNQLKGSIPSEMGGLTSLDELKLEKNLLEGSIPWSIGNCTSLKSLYLSHNEITGSVPASLAKLSYLQIVDLSFNKLNGTLPKQLRNLVHLQSFNVSHNQLEGDLPAGGFFNTIAPSSVLGNPSICGAAVNRSCSTVLPKPIVLNPNSTDATSSTIAQTLGHGKKILSISAIIAIGAAATIVIGVIAITVLNLRVRSSMSRSAAALTFSGGDDFSHSPSTDGNSGKLVMFSGEPDFSTGAHALLNKDCELGRGGFGAVYRATLKDGRSVAIKKLTVSSLVKSQEDFEREVRKLAKVRHVNLVSLDGYYWTPSLQLLIYEFVPGNLYKHLHEGSGENYLSWNERFNIILGAAKGLAHLHQMNVIHYNIKSSNILLDSFGEPKVADYGLARLLPVLDRYVLSSKIQSALGYMAPEFACKTVKITKKCDVYGFGILVFEVVTGKRPVEYMEDDVVVLSDMVRGALEEGKIEECADGRLQGKFPAEEAIPVIKLGLVCTSQVPSNRPDMAEVVNILELIRCPSASQDETGDFR</sequence>
<keyword evidence="18" id="KW-0723">Serine/threonine-protein kinase</keyword>
<accession>A0A2G9G2D3</accession>
<dbReference type="InterPro" id="IPR003591">
    <property type="entry name" value="Leu-rich_rpt_typical-subtyp"/>
</dbReference>
<dbReference type="OrthoDB" id="676979at2759"/>
<keyword evidence="19" id="KW-1185">Reference proteome</keyword>